<name>A0A835RJD0_VANPL</name>
<dbReference type="EMBL" id="JADCNL010000002">
    <property type="protein sequence ID" value="KAG0492499.1"/>
    <property type="molecule type" value="Genomic_DNA"/>
</dbReference>
<sequence>MVSWIGVQLYGPFDYGPFDRKSSRRLSLQLCLPFEFFFLLVFTSHHLAFAEVPTTLAATCRFHLTSLTADLARTIYSRFSSTPTRCFFSEISFASYLAVNPPPRRS</sequence>
<dbReference type="OrthoDB" id="2021148at2759"/>
<protein>
    <submittedName>
        <fullName evidence="1">Uncharacterized protein</fullName>
    </submittedName>
</protein>
<organism evidence="1 2">
    <name type="scientific">Vanilla planifolia</name>
    <name type="common">Vanilla</name>
    <dbReference type="NCBI Taxonomy" id="51239"/>
    <lineage>
        <taxon>Eukaryota</taxon>
        <taxon>Viridiplantae</taxon>
        <taxon>Streptophyta</taxon>
        <taxon>Embryophyta</taxon>
        <taxon>Tracheophyta</taxon>
        <taxon>Spermatophyta</taxon>
        <taxon>Magnoliopsida</taxon>
        <taxon>Liliopsida</taxon>
        <taxon>Asparagales</taxon>
        <taxon>Orchidaceae</taxon>
        <taxon>Vanilloideae</taxon>
        <taxon>Vanilleae</taxon>
        <taxon>Vanilla</taxon>
    </lineage>
</organism>
<accession>A0A835RJD0</accession>
<evidence type="ECO:0000313" key="2">
    <source>
        <dbReference type="Proteomes" id="UP000636800"/>
    </source>
</evidence>
<proteinExistence type="predicted"/>
<dbReference type="AlphaFoldDB" id="A0A835RJD0"/>
<comment type="caution">
    <text evidence="1">The sequence shown here is derived from an EMBL/GenBank/DDBJ whole genome shotgun (WGS) entry which is preliminary data.</text>
</comment>
<dbReference type="Proteomes" id="UP000636800">
    <property type="component" value="Chromosome 2"/>
</dbReference>
<keyword evidence="2" id="KW-1185">Reference proteome</keyword>
<gene>
    <name evidence="1" type="ORF">HPP92_005897</name>
</gene>
<reference evidence="1 2" key="1">
    <citation type="journal article" date="2020" name="Nat. Food">
        <title>A phased Vanilla planifolia genome enables genetic improvement of flavour and production.</title>
        <authorList>
            <person name="Hasing T."/>
            <person name="Tang H."/>
            <person name="Brym M."/>
            <person name="Khazi F."/>
            <person name="Huang T."/>
            <person name="Chambers A.H."/>
        </authorList>
    </citation>
    <scope>NUCLEOTIDE SEQUENCE [LARGE SCALE GENOMIC DNA]</scope>
    <source>
        <tissue evidence="1">Leaf</tissue>
    </source>
</reference>
<evidence type="ECO:0000313" key="1">
    <source>
        <dbReference type="EMBL" id="KAG0492499.1"/>
    </source>
</evidence>